<keyword evidence="2" id="KW-1185">Reference proteome</keyword>
<dbReference type="RefSeq" id="WP_012168525.1">
    <property type="nucleotide sequence ID" value="NC_009933.1"/>
</dbReference>
<sequence>MIKTLEPKQKDLIFCSYRNSSPRVEVVRVTNIVNWYFERVVFPQQHLMFNAPRKAHLEIHSSEIATAIQVDCIPCQRLRVKTA</sequence>
<gene>
    <name evidence="1" type="ordered locus">AM1_H0116</name>
</gene>
<dbReference type="EMBL" id="CP000845">
    <property type="protein sequence ID" value="ABW33466.1"/>
    <property type="molecule type" value="Genomic_DNA"/>
</dbReference>
<dbReference type="Proteomes" id="UP000000268">
    <property type="component" value="Plasmid pREB8"/>
</dbReference>
<dbReference type="HOGENOM" id="CLU_144128_2_0_3"/>
<dbReference type="AlphaFoldDB" id="A8ZR30"/>
<dbReference type="OrthoDB" id="460810at2"/>
<accession>A8ZR30</accession>
<reference evidence="1 2" key="1">
    <citation type="journal article" date="2008" name="Proc. Natl. Acad. Sci. U.S.A.">
        <title>Niche adaptation and genome expansion in the chlorophyll d-producing cyanobacterium Acaryochloris marina.</title>
        <authorList>
            <person name="Swingley W.D."/>
            <person name="Chen M."/>
            <person name="Cheung P.C."/>
            <person name="Conrad A.L."/>
            <person name="Dejesa L.C."/>
            <person name="Hao J."/>
            <person name="Honchak B.M."/>
            <person name="Karbach L.E."/>
            <person name="Kurdoglu A."/>
            <person name="Lahiri S."/>
            <person name="Mastrian S.D."/>
            <person name="Miyashita H."/>
            <person name="Page L."/>
            <person name="Ramakrishna P."/>
            <person name="Satoh S."/>
            <person name="Sattley W.M."/>
            <person name="Shimada Y."/>
            <person name="Taylor H.L."/>
            <person name="Tomo T."/>
            <person name="Tsuchiya T."/>
            <person name="Wang Z.T."/>
            <person name="Raymond J."/>
            <person name="Mimuro M."/>
            <person name="Blankenship R.E."/>
            <person name="Touchman J.W."/>
        </authorList>
    </citation>
    <scope>NUCLEOTIDE SEQUENCE [LARGE SCALE GENOMIC DNA]</scope>
    <source>
        <strain evidence="2">MBIC 11017</strain>
        <plasmid evidence="2">Plasmid pREB8</plasmid>
    </source>
</reference>
<protein>
    <recommendedName>
        <fullName evidence="3">DUF1830 domain-containing protein</fullName>
    </recommendedName>
</protein>
<dbReference type="Pfam" id="PF08865">
    <property type="entry name" value="DUF1830"/>
    <property type="match status" value="1"/>
</dbReference>
<evidence type="ECO:0000313" key="2">
    <source>
        <dbReference type="Proteomes" id="UP000000268"/>
    </source>
</evidence>
<organism evidence="1 2">
    <name type="scientific">Acaryochloris marina (strain MBIC 11017)</name>
    <dbReference type="NCBI Taxonomy" id="329726"/>
    <lineage>
        <taxon>Bacteria</taxon>
        <taxon>Bacillati</taxon>
        <taxon>Cyanobacteriota</taxon>
        <taxon>Cyanophyceae</taxon>
        <taxon>Acaryochloridales</taxon>
        <taxon>Acaryochloridaceae</taxon>
        <taxon>Acaryochloris</taxon>
    </lineage>
</organism>
<name>A8ZR30_ACAM1</name>
<evidence type="ECO:0008006" key="3">
    <source>
        <dbReference type="Google" id="ProtNLM"/>
    </source>
</evidence>
<evidence type="ECO:0000313" key="1">
    <source>
        <dbReference type="EMBL" id="ABW33466.1"/>
    </source>
</evidence>
<dbReference type="InterPro" id="IPR014964">
    <property type="entry name" value="DUF1830"/>
</dbReference>
<keyword evidence="1" id="KW-0614">Plasmid</keyword>
<geneLocation type="plasmid" evidence="1 2">
    <name>pREB8</name>
</geneLocation>
<proteinExistence type="predicted"/>
<dbReference type="KEGG" id="amr:AM1_H0116"/>